<dbReference type="AlphaFoldDB" id="A0A9N8JD02"/>
<evidence type="ECO:0000313" key="3">
    <source>
        <dbReference type="Proteomes" id="UP000716446"/>
    </source>
</evidence>
<feature type="compositionally biased region" description="Low complexity" evidence="1">
    <location>
        <begin position="14"/>
        <end position="28"/>
    </location>
</feature>
<reference evidence="2" key="1">
    <citation type="submission" date="2020-06" db="EMBL/GenBank/DDBJ databases">
        <authorList>
            <person name="Onetto C."/>
        </authorList>
    </citation>
    <scope>NUCLEOTIDE SEQUENCE</scope>
</reference>
<feature type="region of interest" description="Disordered" evidence="1">
    <location>
        <begin position="1"/>
        <end position="42"/>
    </location>
</feature>
<proteinExistence type="predicted"/>
<accession>A0A9N8JD02</accession>
<gene>
    <name evidence="2" type="ORF">AWRI4619_LOCUS2093</name>
</gene>
<evidence type="ECO:0000313" key="2">
    <source>
        <dbReference type="EMBL" id="CAD0083526.1"/>
    </source>
</evidence>
<feature type="compositionally biased region" description="Acidic residues" evidence="1">
    <location>
        <begin position="1"/>
        <end position="12"/>
    </location>
</feature>
<dbReference type="EMBL" id="CAIJEN010000002">
    <property type="protein sequence ID" value="CAD0083526.1"/>
    <property type="molecule type" value="Genomic_DNA"/>
</dbReference>
<keyword evidence="3" id="KW-1185">Reference proteome</keyword>
<protein>
    <submittedName>
        <fullName evidence="2">Uncharacterized protein</fullName>
    </submittedName>
</protein>
<name>A0A9N8JD02_9PEZI</name>
<evidence type="ECO:0000256" key="1">
    <source>
        <dbReference type="SAM" id="MobiDB-lite"/>
    </source>
</evidence>
<dbReference type="Proteomes" id="UP000716446">
    <property type="component" value="Unassembled WGS sequence"/>
</dbReference>
<organism evidence="2 3">
    <name type="scientific">Aureobasidium vineae</name>
    <dbReference type="NCBI Taxonomy" id="2773715"/>
    <lineage>
        <taxon>Eukaryota</taxon>
        <taxon>Fungi</taxon>
        <taxon>Dikarya</taxon>
        <taxon>Ascomycota</taxon>
        <taxon>Pezizomycotina</taxon>
        <taxon>Dothideomycetes</taxon>
        <taxon>Dothideomycetidae</taxon>
        <taxon>Dothideales</taxon>
        <taxon>Saccotheciaceae</taxon>
        <taxon>Aureobasidium</taxon>
    </lineage>
</organism>
<sequence>MDAQEAEQDSGVDESSQSECSETTSTSELPAEIYDPFGDLSPSERSEIISKALARYEQRMKNDNERILKRVLDTIAKTDGTEELHLDMLATHLDRHTTRRLEARTRTDALENTTEDWDPNITRLSDFTSEDGALASWPDSEKLPDHLTGFLDDLELAVRNNASRELLGDAAVDNLQLPAEFVEFSKQCGGLWYANYERESFYCDFASQHYQPDELAQPLDKITEWSGGRYDFEFAAGWLAGKNYYHCVIYYALCQRLDEPDEPWRWRVFVNNWECPDWQGPFDDLFGFLDWYCSRYDQVPWDSVQYSIESIHWKCKEAFEEEE</sequence>
<comment type="caution">
    <text evidence="2">The sequence shown here is derived from an EMBL/GenBank/DDBJ whole genome shotgun (WGS) entry which is preliminary data.</text>
</comment>